<sequence>MCRIEMDTYERCPHSSKKREIPCAPARNVKSSGGLFGCFGRQKMGSRVCKMGKASNNRYHRDVACPRCQPSAYSRSEIQSFVPSEFDRFDRPSVAQNYLQRGPARQSRPAPKSAPKPIVAKPQPAVVKNTGKAQRVAYGSAPRVTSVKPTVHMASPASSSSRSRRAAQPRQTVQQRAPSSSRGGSRHPGKQPASSPRSHHSSSSRSGGSSSRSHHPSPRPLGPASSSEAQPSPAPSARQLRGPPQAHKNGPQKRTAQGHHNAGPSASSSQSPSKTVRGSVYDPEVAMLSHALPGFYGQGATREQNEDRFQPRDLHIPTYERDGHGAFYTDLQGRQVYTGPPSPTSTCGGEDWRSYSQHLSQAEQFGLSNNIYRGSGFQY</sequence>
<evidence type="ECO:0000313" key="3">
    <source>
        <dbReference type="Proteomes" id="UP001201980"/>
    </source>
</evidence>
<feature type="compositionally biased region" description="Low complexity" evidence="1">
    <location>
        <begin position="264"/>
        <end position="273"/>
    </location>
</feature>
<feature type="compositionally biased region" description="Low complexity" evidence="1">
    <location>
        <begin position="223"/>
        <end position="237"/>
    </location>
</feature>
<organism evidence="2 3">
    <name type="scientific">Zalerion maritima</name>
    <dbReference type="NCBI Taxonomy" id="339359"/>
    <lineage>
        <taxon>Eukaryota</taxon>
        <taxon>Fungi</taxon>
        <taxon>Dikarya</taxon>
        <taxon>Ascomycota</taxon>
        <taxon>Pezizomycotina</taxon>
        <taxon>Sordariomycetes</taxon>
        <taxon>Lulworthiomycetidae</taxon>
        <taxon>Lulworthiales</taxon>
        <taxon>Lulworthiaceae</taxon>
        <taxon>Zalerion</taxon>
    </lineage>
</organism>
<keyword evidence="3" id="KW-1185">Reference proteome</keyword>
<proteinExistence type="predicted"/>
<evidence type="ECO:0000313" key="2">
    <source>
        <dbReference type="EMBL" id="KAJ2900279.1"/>
    </source>
</evidence>
<name>A0AAD5RQD5_9PEZI</name>
<dbReference type="EMBL" id="JAKWBI020000175">
    <property type="protein sequence ID" value="KAJ2900279.1"/>
    <property type="molecule type" value="Genomic_DNA"/>
</dbReference>
<accession>A0AAD5RQD5</accession>
<comment type="caution">
    <text evidence="2">The sequence shown here is derived from an EMBL/GenBank/DDBJ whole genome shotgun (WGS) entry which is preliminary data.</text>
</comment>
<feature type="region of interest" description="Disordered" evidence="1">
    <location>
        <begin position="99"/>
        <end position="278"/>
    </location>
</feature>
<gene>
    <name evidence="2" type="ORF">MKZ38_002497</name>
</gene>
<protein>
    <submittedName>
        <fullName evidence="2">Uncharacterized protein</fullName>
    </submittedName>
</protein>
<reference evidence="2" key="1">
    <citation type="submission" date="2022-07" db="EMBL/GenBank/DDBJ databases">
        <title>Draft genome sequence of Zalerion maritima ATCC 34329, a (micro)plastics degrading marine fungus.</title>
        <authorList>
            <person name="Paco A."/>
            <person name="Goncalves M.F.M."/>
            <person name="Rocha-Santos T.A.P."/>
            <person name="Alves A."/>
        </authorList>
    </citation>
    <scope>NUCLEOTIDE SEQUENCE</scope>
    <source>
        <strain evidence="2">ATCC 34329</strain>
    </source>
</reference>
<dbReference type="AlphaFoldDB" id="A0AAD5RQD5"/>
<dbReference type="Proteomes" id="UP001201980">
    <property type="component" value="Unassembled WGS sequence"/>
</dbReference>
<evidence type="ECO:0000256" key="1">
    <source>
        <dbReference type="SAM" id="MobiDB-lite"/>
    </source>
</evidence>